<dbReference type="Proteomes" id="UP000694941">
    <property type="component" value="Unplaced"/>
</dbReference>
<feature type="region of interest" description="Disordered" evidence="1">
    <location>
        <begin position="210"/>
        <end position="242"/>
    </location>
</feature>
<evidence type="ECO:0000256" key="1">
    <source>
        <dbReference type="SAM" id="MobiDB-lite"/>
    </source>
</evidence>
<proteinExistence type="predicted"/>
<accession>A0ABM1BNV0</accession>
<keyword evidence="2" id="KW-1185">Reference proteome</keyword>
<evidence type="ECO:0000313" key="2">
    <source>
        <dbReference type="Proteomes" id="UP000694941"/>
    </source>
</evidence>
<sequence length="242" mass="25025">MPGLIPITSLPLLPQSALSSLGATYTTSSSSSRTTSPTISMQLPQTANFATILAPGGTVPSGTALQLGNLQPTTLGQNSISQQTSSSTQPQTVYRIPQGSVASIAGVRTSNSQASSSGASQPTAVTMVPNTQQELSVMPGTVMYHAQHGVVYATSASGSLPEIILNLGQSSQTAFTVPQNQASGQQFITIPVPVTLTAAQQQQLFQSFSQNGSSSTVKTTSGANRLHSPQYLTTVKREKDGK</sequence>
<protein>
    <submittedName>
        <fullName evidence="3">Uncharacterized protein LOC106469799 isoform X2</fullName>
    </submittedName>
</protein>
<name>A0ABM1BNV0_LIMPO</name>
<feature type="compositionally biased region" description="Polar residues" evidence="1">
    <location>
        <begin position="211"/>
        <end position="223"/>
    </location>
</feature>
<reference evidence="3" key="1">
    <citation type="submission" date="2025-08" db="UniProtKB">
        <authorList>
            <consortium name="RefSeq"/>
        </authorList>
    </citation>
    <scope>IDENTIFICATION</scope>
    <source>
        <tissue evidence="3">Muscle</tissue>
    </source>
</reference>
<dbReference type="GeneID" id="106469799"/>
<gene>
    <name evidence="3" type="primary">LOC106469799</name>
</gene>
<organism evidence="2 3">
    <name type="scientific">Limulus polyphemus</name>
    <name type="common">Atlantic horseshoe crab</name>
    <dbReference type="NCBI Taxonomy" id="6850"/>
    <lineage>
        <taxon>Eukaryota</taxon>
        <taxon>Metazoa</taxon>
        <taxon>Ecdysozoa</taxon>
        <taxon>Arthropoda</taxon>
        <taxon>Chelicerata</taxon>
        <taxon>Merostomata</taxon>
        <taxon>Xiphosura</taxon>
        <taxon>Limulidae</taxon>
        <taxon>Limulus</taxon>
    </lineage>
</organism>
<evidence type="ECO:0000313" key="3">
    <source>
        <dbReference type="RefSeq" id="XP_013785763.2"/>
    </source>
</evidence>
<dbReference type="RefSeq" id="XP_013785763.2">
    <property type="nucleotide sequence ID" value="XM_013930309.2"/>
</dbReference>